<dbReference type="GO" id="GO:0005737">
    <property type="term" value="C:cytoplasm"/>
    <property type="evidence" value="ECO:0007669"/>
    <property type="project" value="TreeGrafter"/>
</dbReference>
<evidence type="ECO:0000259" key="2">
    <source>
        <dbReference type="Pfam" id="PF00149"/>
    </source>
</evidence>
<dbReference type="CDD" id="cd00144">
    <property type="entry name" value="MPP_PPP_family"/>
    <property type="match status" value="1"/>
</dbReference>
<dbReference type="OrthoDB" id="10267127at2759"/>
<dbReference type="EMBL" id="MU005764">
    <property type="protein sequence ID" value="KAF2714629.1"/>
    <property type="molecule type" value="Genomic_DNA"/>
</dbReference>
<dbReference type="Proteomes" id="UP000799428">
    <property type="component" value="Unassembled WGS sequence"/>
</dbReference>
<dbReference type="PANTHER" id="PTHR42850:SF4">
    <property type="entry name" value="ZINC-DEPENDENT ENDOPOLYPHOSPHATASE"/>
    <property type="match status" value="1"/>
</dbReference>
<dbReference type="InterPro" id="IPR050126">
    <property type="entry name" value="Ap4A_hydrolase"/>
</dbReference>
<evidence type="ECO:0000313" key="3">
    <source>
        <dbReference type="EMBL" id="KAF2714629.1"/>
    </source>
</evidence>
<keyword evidence="1" id="KW-1133">Transmembrane helix</keyword>
<keyword evidence="1" id="KW-0472">Membrane</keyword>
<feature type="transmembrane region" description="Helical" evidence="1">
    <location>
        <begin position="65"/>
        <end position="83"/>
    </location>
</feature>
<keyword evidence="4" id="KW-1185">Reference proteome</keyword>
<evidence type="ECO:0000313" key="4">
    <source>
        <dbReference type="Proteomes" id="UP000799428"/>
    </source>
</evidence>
<dbReference type="GO" id="GO:0016791">
    <property type="term" value="F:phosphatase activity"/>
    <property type="evidence" value="ECO:0007669"/>
    <property type="project" value="TreeGrafter"/>
</dbReference>
<sequence length="386" mass="44025">MSYRAGTYDDSHRPLIDLIPNDSLYVSDEEDGFYDGEDNYLINPKWKASVQRVCNHIPRRLQRYLAIYIGLLVAAWLVWQTFFSASYNEHQQQIALMDSTTKETFGSNLRPHFKHMIQVGTMDKKHLPVEDKRLIVIGDVHGCKEELQALLEKVGFDADNDHVILTGDMINKGPDSPGVVSFVEKIGASSVRGNHEDRILLTITDMENSHVALPGPQENANRTNDTLEEESFSQGDYKIRKLAKKFSKKQIAWLRERPVILRVGHVHGMGDVVVVHAGLVPDIPLEQQDPYQVMNMRTIDLKTRVPSENRDGTPWEKFWNHRQKKLPSHKRMTVIYGHDRKRGKNIQKYSKGLDSGCVGGGHLTALVIDSKGKNKYVQVKCKQYID</sequence>
<proteinExistence type="predicted"/>
<reference evidence="3" key="1">
    <citation type="journal article" date="2020" name="Stud. Mycol.">
        <title>101 Dothideomycetes genomes: a test case for predicting lifestyles and emergence of pathogens.</title>
        <authorList>
            <person name="Haridas S."/>
            <person name="Albert R."/>
            <person name="Binder M."/>
            <person name="Bloem J."/>
            <person name="Labutti K."/>
            <person name="Salamov A."/>
            <person name="Andreopoulos B."/>
            <person name="Baker S."/>
            <person name="Barry K."/>
            <person name="Bills G."/>
            <person name="Bluhm B."/>
            <person name="Cannon C."/>
            <person name="Castanera R."/>
            <person name="Culley D."/>
            <person name="Daum C."/>
            <person name="Ezra D."/>
            <person name="Gonzalez J."/>
            <person name="Henrissat B."/>
            <person name="Kuo A."/>
            <person name="Liang C."/>
            <person name="Lipzen A."/>
            <person name="Lutzoni F."/>
            <person name="Magnuson J."/>
            <person name="Mondo S."/>
            <person name="Nolan M."/>
            <person name="Ohm R."/>
            <person name="Pangilinan J."/>
            <person name="Park H.-J."/>
            <person name="Ramirez L."/>
            <person name="Alfaro M."/>
            <person name="Sun H."/>
            <person name="Tritt A."/>
            <person name="Yoshinaga Y."/>
            <person name="Zwiers L.-H."/>
            <person name="Turgeon B."/>
            <person name="Goodwin S."/>
            <person name="Spatafora J."/>
            <person name="Crous P."/>
            <person name="Grigoriev I."/>
        </authorList>
    </citation>
    <scope>NUCLEOTIDE SEQUENCE</scope>
    <source>
        <strain evidence="3">CBS 279.74</strain>
    </source>
</reference>
<accession>A0A6G1KP63</accession>
<dbReference type="SUPFAM" id="SSF56300">
    <property type="entry name" value="Metallo-dependent phosphatases"/>
    <property type="match status" value="1"/>
</dbReference>
<dbReference type="PANTHER" id="PTHR42850">
    <property type="entry name" value="METALLOPHOSPHOESTERASE"/>
    <property type="match status" value="1"/>
</dbReference>
<dbReference type="InterPro" id="IPR029052">
    <property type="entry name" value="Metallo-depent_PP-like"/>
</dbReference>
<dbReference type="Pfam" id="PF00149">
    <property type="entry name" value="Metallophos"/>
    <property type="match status" value="1"/>
</dbReference>
<dbReference type="AlphaFoldDB" id="A0A6G1KP63"/>
<dbReference type="GO" id="GO:0006798">
    <property type="term" value="P:polyphosphate catabolic process"/>
    <property type="evidence" value="ECO:0007669"/>
    <property type="project" value="TreeGrafter"/>
</dbReference>
<gene>
    <name evidence="3" type="ORF">K504DRAFT_395161</name>
</gene>
<organism evidence="3 4">
    <name type="scientific">Pleomassaria siparia CBS 279.74</name>
    <dbReference type="NCBI Taxonomy" id="1314801"/>
    <lineage>
        <taxon>Eukaryota</taxon>
        <taxon>Fungi</taxon>
        <taxon>Dikarya</taxon>
        <taxon>Ascomycota</taxon>
        <taxon>Pezizomycotina</taxon>
        <taxon>Dothideomycetes</taxon>
        <taxon>Pleosporomycetidae</taxon>
        <taxon>Pleosporales</taxon>
        <taxon>Pleomassariaceae</taxon>
        <taxon>Pleomassaria</taxon>
    </lineage>
</organism>
<dbReference type="Gene3D" id="3.60.21.10">
    <property type="match status" value="1"/>
</dbReference>
<protein>
    <submittedName>
        <fullName evidence="3">Ser/Thr protein phosphatase-like protein family</fullName>
    </submittedName>
</protein>
<name>A0A6G1KP63_9PLEO</name>
<dbReference type="InterPro" id="IPR004843">
    <property type="entry name" value="Calcineurin-like_PHP"/>
</dbReference>
<feature type="domain" description="Calcineurin-like phosphoesterase" evidence="2">
    <location>
        <begin position="133"/>
        <end position="339"/>
    </location>
</feature>
<evidence type="ECO:0000256" key="1">
    <source>
        <dbReference type="SAM" id="Phobius"/>
    </source>
</evidence>
<dbReference type="GO" id="GO:0000298">
    <property type="term" value="F:endopolyphosphatase activity"/>
    <property type="evidence" value="ECO:0007669"/>
    <property type="project" value="TreeGrafter"/>
</dbReference>
<keyword evidence="1" id="KW-0812">Transmembrane</keyword>